<organism evidence="1">
    <name type="scientific">Fervidobacterium thailandense</name>
    <dbReference type="NCBI Taxonomy" id="1008305"/>
    <lineage>
        <taxon>Bacteria</taxon>
        <taxon>Thermotogati</taxon>
        <taxon>Thermotogota</taxon>
        <taxon>Thermotogae</taxon>
        <taxon>Thermotogales</taxon>
        <taxon>Fervidobacteriaceae</taxon>
        <taxon>Fervidobacterium</taxon>
    </lineage>
</organism>
<comment type="caution">
    <text evidence="1">The sequence shown here is derived from an EMBL/GenBank/DDBJ whole genome shotgun (WGS) entry which is preliminary data.</text>
</comment>
<reference evidence="1" key="1">
    <citation type="journal article" date="2020" name="mSystems">
        <title>Genome- and Community-Level Interaction Insights into Carbon Utilization and Element Cycling Functions of Hydrothermarchaeota in Hydrothermal Sediment.</title>
        <authorList>
            <person name="Zhou Z."/>
            <person name="Liu Y."/>
            <person name="Xu W."/>
            <person name="Pan J."/>
            <person name="Luo Z.H."/>
            <person name="Li M."/>
        </authorList>
    </citation>
    <scope>NUCLEOTIDE SEQUENCE [LARGE SCALE GENOMIC DNA]</scope>
    <source>
        <strain evidence="1">SpSt-609</strain>
    </source>
</reference>
<dbReference type="Gene3D" id="1.50.10.140">
    <property type="match status" value="1"/>
</dbReference>
<evidence type="ECO:0000313" key="1">
    <source>
        <dbReference type="EMBL" id="HGU39928.1"/>
    </source>
</evidence>
<accession>A0A7C4W0V2</accession>
<sequence>MPKEKRVRAIRTLETFLKNVEQKNGFFVHFANMNDGKREWNSEVSIINTDVFLMDALTVEKYFGEEAKELFEQIYGRVGFFRSIRTVRSTCSPCGTATNGELVGHRDTYVDNPHFKK</sequence>
<proteinExistence type="predicted"/>
<protein>
    <submittedName>
        <fullName evidence="1">Uncharacterized protein</fullName>
    </submittedName>
</protein>
<gene>
    <name evidence="1" type="ORF">ENT77_01830</name>
</gene>
<dbReference type="EMBL" id="DSZY01000009">
    <property type="protein sequence ID" value="HGU39928.1"/>
    <property type="molecule type" value="Genomic_DNA"/>
</dbReference>
<name>A0A7C4W0V2_9BACT</name>
<dbReference type="AlphaFoldDB" id="A0A7C4W0V2"/>